<comment type="similarity">
    <text evidence="5">Belongs to the CIMIP2 family.</text>
</comment>
<evidence type="ECO:0000313" key="7">
    <source>
        <dbReference type="Proteomes" id="UP000694865"/>
    </source>
</evidence>
<protein>
    <submittedName>
        <fullName evidence="8">Protein FAM166B-like</fullName>
    </submittedName>
</protein>
<keyword evidence="7" id="KW-1185">Reference proteome</keyword>
<dbReference type="PANTHER" id="PTHR22146:SF8">
    <property type="entry name" value="PROTEIN FAM166B"/>
    <property type="match status" value="1"/>
</dbReference>
<gene>
    <name evidence="8" type="primary">LOC100373069</name>
</gene>
<name>A0ABM0MEH6_SACKO</name>
<sequence>MKPTAKTAKPYCSLYSDQHSTSPYLMKNEDSKKCFMSGYTGFVPKARGLLGVGYPKLTHNALNEFTTEHGNVLKNRYKPVTLQRDASKVHDSKLIYPISSGLVPQYTGHIPGQKFRYGTTFGHSTLNARRIRRESNLLSATM</sequence>
<keyword evidence="2" id="KW-0963">Cytoplasm</keyword>
<evidence type="ECO:0000259" key="6">
    <source>
        <dbReference type="Pfam" id="PF10629"/>
    </source>
</evidence>
<evidence type="ECO:0000313" key="8">
    <source>
        <dbReference type="RefSeq" id="XP_006818417.1"/>
    </source>
</evidence>
<keyword evidence="4" id="KW-0966">Cell projection</keyword>
<feature type="domain" description="Ciliary microtubule inner protein 2A-C-like" evidence="6">
    <location>
        <begin position="102"/>
        <end position="127"/>
    </location>
</feature>
<dbReference type="InterPro" id="IPR018902">
    <property type="entry name" value="CMI2A-C-like_dom"/>
</dbReference>
<keyword evidence="3" id="KW-0206">Cytoskeleton</keyword>
<dbReference type="RefSeq" id="XP_006818417.1">
    <property type="nucleotide sequence ID" value="XM_006818354.1"/>
</dbReference>
<proteinExistence type="inferred from homology"/>
<evidence type="ECO:0000256" key="1">
    <source>
        <dbReference type="ARBA" id="ARBA00004430"/>
    </source>
</evidence>
<evidence type="ECO:0000256" key="4">
    <source>
        <dbReference type="ARBA" id="ARBA00023273"/>
    </source>
</evidence>
<organism evidence="7 8">
    <name type="scientific">Saccoglossus kowalevskii</name>
    <name type="common">Acorn worm</name>
    <dbReference type="NCBI Taxonomy" id="10224"/>
    <lineage>
        <taxon>Eukaryota</taxon>
        <taxon>Metazoa</taxon>
        <taxon>Hemichordata</taxon>
        <taxon>Enteropneusta</taxon>
        <taxon>Harrimaniidae</taxon>
        <taxon>Saccoglossus</taxon>
    </lineage>
</organism>
<reference evidence="8" key="1">
    <citation type="submission" date="2025-08" db="UniProtKB">
        <authorList>
            <consortium name="RefSeq"/>
        </authorList>
    </citation>
    <scope>IDENTIFICATION</scope>
    <source>
        <tissue evidence="8">Testes</tissue>
    </source>
</reference>
<dbReference type="Proteomes" id="UP000694865">
    <property type="component" value="Unplaced"/>
</dbReference>
<evidence type="ECO:0000256" key="5">
    <source>
        <dbReference type="ARBA" id="ARBA00035661"/>
    </source>
</evidence>
<dbReference type="GeneID" id="100373069"/>
<evidence type="ECO:0000256" key="3">
    <source>
        <dbReference type="ARBA" id="ARBA00023212"/>
    </source>
</evidence>
<comment type="subcellular location">
    <subcellularLocation>
        <location evidence="1">Cytoplasm</location>
        <location evidence="1">Cytoskeleton</location>
        <location evidence="1">Cilium axoneme</location>
    </subcellularLocation>
</comment>
<accession>A0ABM0MEH6</accession>
<dbReference type="PANTHER" id="PTHR22146">
    <property type="entry name" value="CAT EYE SYNDROME CRITICAL REGION PROTEIN 6"/>
    <property type="match status" value="1"/>
</dbReference>
<dbReference type="Pfam" id="PF10629">
    <property type="entry name" value="CMI2B-like"/>
    <property type="match status" value="1"/>
</dbReference>
<evidence type="ECO:0000256" key="2">
    <source>
        <dbReference type="ARBA" id="ARBA00022490"/>
    </source>
</evidence>